<feature type="domain" description="SET" evidence="1">
    <location>
        <begin position="7"/>
        <end position="153"/>
    </location>
</feature>
<dbReference type="GeneID" id="80911390"/>
<sequence length="480" mass="54329">MGVTASQPIYAVEDIPGKGRGLIATKDIAKGTRIISEKPIVSISQSGGNIEQLQLSMHQQVNSLREADKQEFLSMMNICPYNNSTEEWFGIVRTNALPMGPDLDAGGVFLHACRINHACDNNATNFWNENINQLTIHAIRDIRKGEEITISYLSSLRNRQARQEELLKNFKFTCSCRLCSLPPDQSRDRDAKLDRIHEIDGIIEQGGIEALVSAPRRMLGYVDEQIQLWSDMSPNEVGLGRAYPDAFQIAIANGDFARARIFAEKVVDLYLTTLGKDSPDVAQYKELFRDPTTHNYYGISMKWKTTVEDIPIEFDSQIFEGWLWKRRKPVTEGQLADFRDRETFPSFGGLPDQSGCESDYFDCGDIATRRPMHHWCFLAEVQDVFGFSPLHVVVKDVNGVVLPLLVHTSCPGEQISPSKIQKGYTLAILYAVRRISLFRKPFIHLEKPKMVKVGSSRREMSPSLTKTCRSFLYHLTDCKL</sequence>
<dbReference type="PANTHER" id="PTHR47332">
    <property type="entry name" value="SET DOMAIN-CONTAINING PROTEIN 5"/>
    <property type="match status" value="1"/>
</dbReference>
<gene>
    <name evidence="2" type="ORF">N0V89_007860</name>
</gene>
<dbReference type="Proteomes" id="UP001140513">
    <property type="component" value="Unassembled WGS sequence"/>
</dbReference>
<accession>A0A9W9CB66</accession>
<dbReference type="Gene3D" id="1.25.40.10">
    <property type="entry name" value="Tetratricopeptide repeat domain"/>
    <property type="match status" value="1"/>
</dbReference>
<dbReference type="PANTHER" id="PTHR47332:SF2">
    <property type="entry name" value="SET-6"/>
    <property type="match status" value="1"/>
</dbReference>
<evidence type="ECO:0000313" key="3">
    <source>
        <dbReference type="Proteomes" id="UP001140513"/>
    </source>
</evidence>
<dbReference type="AlphaFoldDB" id="A0A9W9CB66"/>
<dbReference type="InterPro" id="IPR001214">
    <property type="entry name" value="SET_dom"/>
</dbReference>
<organism evidence="2 3">
    <name type="scientific">Didymosphaeria variabile</name>
    <dbReference type="NCBI Taxonomy" id="1932322"/>
    <lineage>
        <taxon>Eukaryota</taxon>
        <taxon>Fungi</taxon>
        <taxon>Dikarya</taxon>
        <taxon>Ascomycota</taxon>
        <taxon>Pezizomycotina</taxon>
        <taxon>Dothideomycetes</taxon>
        <taxon>Pleosporomycetidae</taxon>
        <taxon>Pleosporales</taxon>
        <taxon>Massarineae</taxon>
        <taxon>Didymosphaeriaceae</taxon>
        <taxon>Didymosphaeria</taxon>
    </lineage>
</organism>
<protein>
    <recommendedName>
        <fullName evidence="1">SET domain-containing protein</fullName>
    </recommendedName>
</protein>
<reference evidence="2" key="1">
    <citation type="submission" date="2022-10" db="EMBL/GenBank/DDBJ databases">
        <title>Tapping the CABI collections for fungal endophytes: first genome assemblies for Collariella, Neodidymelliopsis, Ascochyta clinopodiicola, Didymella pomorum, Didymosphaeria variabile, Neocosmospora piperis and Neocucurbitaria cava.</title>
        <authorList>
            <person name="Hill R."/>
        </authorList>
    </citation>
    <scope>NUCLEOTIDE SEQUENCE</scope>
    <source>
        <strain evidence="2">IMI 356815</strain>
    </source>
</reference>
<dbReference type="CDD" id="cd20071">
    <property type="entry name" value="SET_SMYD"/>
    <property type="match status" value="1"/>
</dbReference>
<dbReference type="SUPFAM" id="SSF82199">
    <property type="entry name" value="SET domain"/>
    <property type="match status" value="1"/>
</dbReference>
<name>A0A9W9CB66_9PLEO</name>
<dbReference type="InterPro" id="IPR046341">
    <property type="entry name" value="SET_dom_sf"/>
</dbReference>
<dbReference type="InterPro" id="IPR053185">
    <property type="entry name" value="SET_domain_protein"/>
</dbReference>
<dbReference type="Gene3D" id="2.170.270.10">
    <property type="entry name" value="SET domain"/>
    <property type="match status" value="1"/>
</dbReference>
<dbReference type="PROSITE" id="PS50280">
    <property type="entry name" value="SET"/>
    <property type="match status" value="1"/>
</dbReference>
<comment type="caution">
    <text evidence="2">The sequence shown here is derived from an EMBL/GenBank/DDBJ whole genome shotgun (WGS) entry which is preliminary data.</text>
</comment>
<dbReference type="Pfam" id="PF00856">
    <property type="entry name" value="SET"/>
    <property type="match status" value="1"/>
</dbReference>
<keyword evidence="3" id="KW-1185">Reference proteome</keyword>
<proteinExistence type="predicted"/>
<dbReference type="OrthoDB" id="265717at2759"/>
<dbReference type="EMBL" id="JAPEUX010000005">
    <property type="protein sequence ID" value="KAJ4352511.1"/>
    <property type="molecule type" value="Genomic_DNA"/>
</dbReference>
<dbReference type="InterPro" id="IPR011990">
    <property type="entry name" value="TPR-like_helical_dom_sf"/>
</dbReference>
<dbReference type="RefSeq" id="XP_056070867.1">
    <property type="nucleotide sequence ID" value="XM_056216620.1"/>
</dbReference>
<evidence type="ECO:0000313" key="2">
    <source>
        <dbReference type="EMBL" id="KAJ4352511.1"/>
    </source>
</evidence>
<dbReference type="SMART" id="SM00317">
    <property type="entry name" value="SET"/>
    <property type="match status" value="1"/>
</dbReference>
<evidence type="ECO:0000259" key="1">
    <source>
        <dbReference type="PROSITE" id="PS50280"/>
    </source>
</evidence>